<dbReference type="Proteomes" id="UP000636010">
    <property type="component" value="Unassembled WGS sequence"/>
</dbReference>
<protein>
    <recommendedName>
        <fullName evidence="3">DUF4348 domain-containing protein</fullName>
    </recommendedName>
</protein>
<reference evidence="2" key="1">
    <citation type="journal article" date="2019" name="Int. J. Syst. Evol. Microbiol.">
        <title>The Global Catalogue of Microorganisms (GCM) 10K type strain sequencing project: providing services to taxonomists for standard genome sequencing and annotation.</title>
        <authorList>
            <consortium name="The Broad Institute Genomics Platform"/>
            <consortium name="The Broad Institute Genome Sequencing Center for Infectious Disease"/>
            <person name="Wu L."/>
            <person name="Ma J."/>
        </authorList>
    </citation>
    <scope>NUCLEOTIDE SEQUENCE [LARGE SCALE GENOMIC DNA]</scope>
    <source>
        <strain evidence="2">CGMCC 1.10832</strain>
    </source>
</reference>
<evidence type="ECO:0000313" key="1">
    <source>
        <dbReference type="EMBL" id="GGC37012.1"/>
    </source>
</evidence>
<name>A0ABQ1M996_9BACT</name>
<gene>
    <name evidence="1" type="ORF">GCM10011506_23020</name>
</gene>
<sequence>MSCSSKNTDIHTAEVSNDIIGEQTKLSNTDSMSAVNLDINFESFLREFCAKEEFQLIRVDFPLKIILLDIEDREEIQTISKEEWQHTNLLDTANIETRDVDAYSQTMHVNGSEAIIKLRGIDNGIRIDYKFQQRNRRWYLKEILNAST</sequence>
<accession>A0ABQ1M996</accession>
<organism evidence="1 2">
    <name type="scientific">Marivirga lumbricoides</name>
    <dbReference type="NCBI Taxonomy" id="1046115"/>
    <lineage>
        <taxon>Bacteria</taxon>
        <taxon>Pseudomonadati</taxon>
        <taxon>Bacteroidota</taxon>
        <taxon>Cytophagia</taxon>
        <taxon>Cytophagales</taxon>
        <taxon>Marivirgaceae</taxon>
        <taxon>Marivirga</taxon>
    </lineage>
</organism>
<dbReference type="EMBL" id="BMEC01000007">
    <property type="protein sequence ID" value="GGC37012.1"/>
    <property type="molecule type" value="Genomic_DNA"/>
</dbReference>
<evidence type="ECO:0000313" key="2">
    <source>
        <dbReference type="Proteomes" id="UP000636010"/>
    </source>
</evidence>
<proteinExistence type="predicted"/>
<dbReference type="Gene3D" id="3.10.450.410">
    <property type="match status" value="1"/>
</dbReference>
<keyword evidence="2" id="KW-1185">Reference proteome</keyword>
<comment type="caution">
    <text evidence="1">The sequence shown here is derived from an EMBL/GenBank/DDBJ whole genome shotgun (WGS) entry which is preliminary data.</text>
</comment>
<evidence type="ECO:0008006" key="3">
    <source>
        <dbReference type="Google" id="ProtNLM"/>
    </source>
</evidence>